<dbReference type="Gene3D" id="3.40.190.10">
    <property type="entry name" value="Periplasmic binding protein-like II"/>
    <property type="match status" value="1"/>
</dbReference>
<dbReference type="PhylomeDB" id="Q5JJ92"/>
<dbReference type="InParanoid" id="Q5JJ92"/>
<dbReference type="SUPFAM" id="SSF53850">
    <property type="entry name" value="Periplasmic binding protein-like II"/>
    <property type="match status" value="1"/>
</dbReference>
<reference evidence="6 7" key="1">
    <citation type="journal article" date="2005" name="Genome Res.">
        <title>Complete genome sequence of the hyperthermophilic archaeon Thermococcus kodakaraensis KOD1 and comparison with Pyrococcus genomes.</title>
        <authorList>
            <person name="Fukui T."/>
            <person name="Atomi H."/>
            <person name="Kanai T."/>
            <person name="Matsumi R."/>
            <person name="Fujiwara S."/>
            <person name="Imanaka T."/>
        </authorList>
    </citation>
    <scope>NUCLEOTIDE SEQUENCE [LARGE SCALE GENOMIC DNA]</scope>
    <source>
        <strain evidence="7">ATCC BAA-918 / JCM 12380 / KOD1</strain>
    </source>
</reference>
<dbReference type="GeneID" id="78448335"/>
<dbReference type="PATRIC" id="fig|69014.16.peg.1760"/>
<dbReference type="Proteomes" id="UP000000536">
    <property type="component" value="Chromosome"/>
</dbReference>
<dbReference type="InterPro" id="IPR000914">
    <property type="entry name" value="SBP_5_dom"/>
</dbReference>
<dbReference type="OrthoDB" id="194307at2157"/>
<dbReference type="STRING" id="69014.TK1804"/>
<dbReference type="PANTHER" id="PTHR30290">
    <property type="entry name" value="PERIPLASMIC BINDING COMPONENT OF ABC TRANSPORTER"/>
    <property type="match status" value="1"/>
</dbReference>
<reference evidence="8" key="2">
    <citation type="journal article" date="2022" name="Proteins">
        <title>Structural basis for peptide recognition by archaeal oligopeptide permease A.</title>
        <authorList>
            <person name="Yokoyama H."/>
            <person name="Kamei N."/>
            <person name="Konishi K."/>
            <person name="Hara K."/>
            <person name="Ishikawa Y."/>
            <person name="Matsui I."/>
            <person name="Forterre P."/>
            <person name="Hashimoto H."/>
        </authorList>
    </citation>
    <scope>X-RAY CRYSTALLOGRAPHY (2.30 ANGSTROMS) OF 30-753</scope>
</reference>
<dbReference type="Pfam" id="PF00496">
    <property type="entry name" value="SBP_bac_5"/>
    <property type="match status" value="1"/>
</dbReference>
<dbReference type="Gene3D" id="3.10.105.10">
    <property type="entry name" value="Dipeptide-binding Protein, Domain 3"/>
    <property type="match status" value="1"/>
</dbReference>
<proteinExistence type="evidence at protein level"/>
<dbReference type="AlphaFoldDB" id="Q5JJ92"/>
<dbReference type="InterPro" id="IPR027552">
    <property type="entry name" value="CGP_CTERM"/>
</dbReference>
<dbReference type="HOGENOM" id="CLU_013622_0_0_2"/>
<accession>Q5JJ92</accession>
<dbReference type="SMR" id="Q5JJ92"/>
<keyword evidence="3" id="KW-0732">Signal</keyword>
<dbReference type="KEGG" id="tko:TK1804"/>
<feature type="compositionally biased region" description="Low complexity" evidence="4">
    <location>
        <begin position="759"/>
        <end position="787"/>
    </location>
</feature>
<evidence type="ECO:0000256" key="1">
    <source>
        <dbReference type="ARBA" id="ARBA00005695"/>
    </source>
</evidence>
<keyword evidence="2" id="KW-0813">Transport</keyword>
<dbReference type="PDB" id="7FI3">
    <property type="method" value="X-ray"/>
    <property type="resolution" value="2.30 A"/>
    <property type="chains" value="A/B/C/D=30-753"/>
</dbReference>
<dbReference type="GO" id="GO:1904680">
    <property type="term" value="F:peptide transmembrane transporter activity"/>
    <property type="evidence" value="ECO:0000318"/>
    <property type="project" value="GO_Central"/>
</dbReference>
<evidence type="ECO:0000259" key="5">
    <source>
        <dbReference type="Pfam" id="PF00496"/>
    </source>
</evidence>
<dbReference type="RefSeq" id="WP_011250755.1">
    <property type="nucleotide sequence ID" value="NC_006624.1"/>
</dbReference>
<feature type="region of interest" description="Disordered" evidence="4">
    <location>
        <begin position="752"/>
        <end position="794"/>
    </location>
</feature>
<sequence>MSRKVLGLFVMGLMLFSLAVVPSVKPVAAADSDSVLKTVIYSSSGALFMGVWNPSSSGYSDTYSRRIADLVFDSGIPYGIDGVPHPYHCHVVDYKSDVTVPEDAVIFNSTTDTWVAAHAGETAKTYARIECDRPYFHDGHKLSAADVMYSLAWSWEWTTQDGDDDPYYDASEADWSGEYMNTILGIKLVEQTDDRMVFDVYHNHYFPASEIMTAAYVVPFTGTPWQLWYAMSELVAHNPKYSWSESSEDVEQLDQINPSHAQAIKEKLLELKQSKPIPEFLKPYIEDENAATAAYDSIAKFIDEHNHAVIGQGPYYVDEYQPENLFVRIKKFDKWTIPAFAEPEYQVDPYYKTIEVYGIQNEDTAILEVANGHYDILWYPFAAYRFTGLSDEQRANIKLYRSTSAFGDIVWNPVHDQDNPYVITVGDKKYFNPFAVRKVRFAIQYLVNRAYITQNIFQGSAGPMFTPWTSTETGFEYVRPVVDAFGLTEQSDEDLAMKLFEEGMQEAAQELAKMGYELKKGDDGKWYFNGEPVKVVGLGRVEDERKDVATYIVEEVLKKLGFDAEAKIVDRRTASGTVYTSDPSSYQWNFYTEGWVSSSNVKFSTTRIIQYYSSYWYAPGLVGWKWTPENTQRVTLEEVLKFLGNGDIQAGLDSLGLSYYNTVDKIQPLLNWTADDFALVIYSGEANGVKMDSEDKYWDFNRLGTAIGIYEGYRTFLYENWEFYAASKDIEIKLVDPVAGLASDWAIRSARPVGETKTETQTTTTTSETETSTQTTSETETQTTTTETSEEGGGICGPAFLVGLAVVPLLLRRRR</sequence>
<keyword evidence="8" id="KW-0002">3D-structure</keyword>
<organism evidence="6 7">
    <name type="scientific">Thermococcus kodakarensis (strain ATCC BAA-918 / JCM 12380 / KOD1)</name>
    <name type="common">Pyrococcus kodakaraensis (strain KOD1)</name>
    <dbReference type="NCBI Taxonomy" id="69014"/>
    <lineage>
        <taxon>Archaea</taxon>
        <taxon>Methanobacteriati</taxon>
        <taxon>Methanobacteriota</taxon>
        <taxon>Thermococci</taxon>
        <taxon>Thermococcales</taxon>
        <taxon>Thermococcaceae</taxon>
        <taxon>Thermococcus</taxon>
    </lineage>
</organism>
<evidence type="ECO:0000256" key="2">
    <source>
        <dbReference type="ARBA" id="ARBA00022448"/>
    </source>
</evidence>
<gene>
    <name evidence="6" type="ordered locus">TK1804</name>
</gene>
<keyword evidence="7" id="KW-1185">Reference proteome</keyword>
<evidence type="ECO:0000313" key="7">
    <source>
        <dbReference type="Proteomes" id="UP000000536"/>
    </source>
</evidence>
<evidence type="ECO:0000256" key="4">
    <source>
        <dbReference type="SAM" id="MobiDB-lite"/>
    </source>
</evidence>
<evidence type="ECO:0000256" key="3">
    <source>
        <dbReference type="ARBA" id="ARBA00022729"/>
    </source>
</evidence>
<name>Q5JJ92_THEKO</name>
<dbReference type="eggNOG" id="arCOG01672">
    <property type="taxonomic scope" value="Archaea"/>
</dbReference>
<evidence type="ECO:0000313" key="6">
    <source>
        <dbReference type="EMBL" id="BAD85993.1"/>
    </source>
</evidence>
<dbReference type="EMBL" id="AP006878">
    <property type="protein sequence ID" value="BAD85993.1"/>
    <property type="molecule type" value="Genomic_DNA"/>
</dbReference>
<protein>
    <submittedName>
        <fullName evidence="6">ABC-type dipeptide/oligopeptide transport system, probable periplasmic component</fullName>
    </submittedName>
</protein>
<dbReference type="EnsemblBacteria" id="BAD85993">
    <property type="protein sequence ID" value="BAD85993"/>
    <property type="gene ID" value="TK1804"/>
</dbReference>
<dbReference type="NCBIfam" id="TIGR04288">
    <property type="entry name" value="CGP_CTERM"/>
    <property type="match status" value="1"/>
</dbReference>
<feature type="domain" description="Solute-binding protein family 5" evidence="5">
    <location>
        <begin position="135"/>
        <end position="600"/>
    </location>
</feature>
<dbReference type="InterPro" id="IPR039424">
    <property type="entry name" value="SBP_5"/>
</dbReference>
<dbReference type="GO" id="GO:0015833">
    <property type="term" value="P:peptide transport"/>
    <property type="evidence" value="ECO:0000318"/>
    <property type="project" value="GO_Central"/>
</dbReference>
<dbReference type="PANTHER" id="PTHR30290:SF9">
    <property type="entry name" value="OLIGOPEPTIDE-BINDING PROTEIN APPA"/>
    <property type="match status" value="1"/>
</dbReference>
<comment type="similarity">
    <text evidence="1">Belongs to the bacterial solute-binding protein 5 family.</text>
</comment>
<evidence type="ECO:0007829" key="8">
    <source>
        <dbReference type="PDB" id="7FI3"/>
    </source>
</evidence>